<evidence type="ECO:0000313" key="3">
    <source>
        <dbReference type="EMBL" id="CAD6259364.1"/>
    </source>
</evidence>
<dbReference type="PANTHER" id="PTHR33065">
    <property type="entry name" value="OS07G0486400 PROTEIN"/>
    <property type="match status" value="1"/>
</dbReference>
<evidence type="ECO:0000256" key="1">
    <source>
        <dbReference type="SAM" id="MobiDB-lite"/>
    </source>
</evidence>
<dbReference type="EMBL" id="CAJGYO010000011">
    <property type="protein sequence ID" value="CAD6259364.1"/>
    <property type="molecule type" value="Genomic_DNA"/>
</dbReference>
<dbReference type="Pfam" id="PF20241">
    <property type="entry name" value="DUF6598"/>
    <property type="match status" value="1"/>
</dbReference>
<dbReference type="PANTHER" id="PTHR33065:SF93">
    <property type="entry name" value="DUF6598 DOMAIN-CONTAINING PROTEIN"/>
    <property type="match status" value="1"/>
</dbReference>
<evidence type="ECO:0000259" key="2">
    <source>
        <dbReference type="Pfam" id="PF20241"/>
    </source>
</evidence>
<dbReference type="Proteomes" id="UP000604825">
    <property type="component" value="Unassembled WGS sequence"/>
</dbReference>
<dbReference type="InterPro" id="IPR046533">
    <property type="entry name" value="DUF6598"/>
</dbReference>
<gene>
    <name evidence="3" type="ORF">NCGR_LOCUS42804</name>
</gene>
<protein>
    <recommendedName>
        <fullName evidence="2">DUF6598 domain-containing protein</fullName>
    </recommendedName>
</protein>
<dbReference type="AlphaFoldDB" id="A0A811QLR5"/>
<organism evidence="3 4">
    <name type="scientific">Miscanthus lutarioriparius</name>
    <dbReference type="NCBI Taxonomy" id="422564"/>
    <lineage>
        <taxon>Eukaryota</taxon>
        <taxon>Viridiplantae</taxon>
        <taxon>Streptophyta</taxon>
        <taxon>Embryophyta</taxon>
        <taxon>Tracheophyta</taxon>
        <taxon>Spermatophyta</taxon>
        <taxon>Magnoliopsida</taxon>
        <taxon>Liliopsida</taxon>
        <taxon>Poales</taxon>
        <taxon>Poaceae</taxon>
        <taxon>PACMAD clade</taxon>
        <taxon>Panicoideae</taxon>
        <taxon>Andropogonodae</taxon>
        <taxon>Andropogoneae</taxon>
        <taxon>Saccharinae</taxon>
        <taxon>Miscanthus</taxon>
    </lineage>
</organism>
<dbReference type="OrthoDB" id="691900at2759"/>
<sequence>MEPNWAVRNAERLKREAEEKKREEEETKRKAEEKKQMEEELVWRRKKHAAVIKSIRKYDPKAKSLWCGPDSTSRTSTISTSTRSTIVYGTAIARDYLDFKCVYLFRCHRRDSQLIKSQDKSLILTGPARGLILSDFIYLEVDLKINGARGQDKQLSKGLLEIDGRKVTRLETNEVMQVTCASQLSTVEVKFTVVNRAVEATVEIHVLWGYFHGQISAHTSSILDEFVLFKGETGGVFTSDGSRIIPLWLRVVNVCLTEKLIFTIETRDGTKLIIESTPATHGSDCYECPFGSEKFRVKVT</sequence>
<comment type="caution">
    <text evidence="3">The sequence shown here is derived from an EMBL/GenBank/DDBJ whole genome shotgun (WGS) entry which is preliminary data.</text>
</comment>
<name>A0A811QLR5_9POAL</name>
<proteinExistence type="predicted"/>
<feature type="domain" description="DUF6598" evidence="2">
    <location>
        <begin position="85"/>
        <end position="299"/>
    </location>
</feature>
<feature type="region of interest" description="Disordered" evidence="1">
    <location>
        <begin position="1"/>
        <end position="37"/>
    </location>
</feature>
<evidence type="ECO:0000313" key="4">
    <source>
        <dbReference type="Proteomes" id="UP000604825"/>
    </source>
</evidence>
<keyword evidence="4" id="KW-1185">Reference proteome</keyword>
<accession>A0A811QLR5</accession>
<feature type="compositionally biased region" description="Basic and acidic residues" evidence="1">
    <location>
        <begin position="9"/>
        <end position="37"/>
    </location>
</feature>
<reference evidence="3" key="1">
    <citation type="submission" date="2020-10" db="EMBL/GenBank/DDBJ databases">
        <authorList>
            <person name="Han B."/>
            <person name="Lu T."/>
            <person name="Zhao Q."/>
            <person name="Huang X."/>
            <person name="Zhao Y."/>
        </authorList>
    </citation>
    <scope>NUCLEOTIDE SEQUENCE</scope>
</reference>